<dbReference type="GO" id="GO:0004674">
    <property type="term" value="F:protein serine/threonine kinase activity"/>
    <property type="evidence" value="ECO:0007669"/>
    <property type="project" value="UniProtKB-KW"/>
</dbReference>
<dbReference type="InterPro" id="IPR011009">
    <property type="entry name" value="Kinase-like_dom_sf"/>
</dbReference>
<dbReference type="PROSITE" id="PS00107">
    <property type="entry name" value="PROTEIN_KINASE_ATP"/>
    <property type="match status" value="1"/>
</dbReference>
<evidence type="ECO:0000256" key="22">
    <source>
        <dbReference type="PROSITE-ProRule" id="PRU10141"/>
    </source>
</evidence>
<reference evidence="25 26" key="1">
    <citation type="journal article" date="2018" name="Mol. Plant">
        <title>The genome of Artemisia annua provides insight into the evolution of Asteraceae family and artemisinin biosynthesis.</title>
        <authorList>
            <person name="Shen Q."/>
            <person name="Zhang L."/>
            <person name="Liao Z."/>
            <person name="Wang S."/>
            <person name="Yan T."/>
            <person name="Shi P."/>
            <person name="Liu M."/>
            <person name="Fu X."/>
            <person name="Pan Q."/>
            <person name="Wang Y."/>
            <person name="Lv Z."/>
            <person name="Lu X."/>
            <person name="Zhang F."/>
            <person name="Jiang W."/>
            <person name="Ma Y."/>
            <person name="Chen M."/>
            <person name="Hao X."/>
            <person name="Li L."/>
            <person name="Tang Y."/>
            <person name="Lv G."/>
            <person name="Zhou Y."/>
            <person name="Sun X."/>
            <person name="Brodelius P.E."/>
            <person name="Rose J.K.C."/>
            <person name="Tang K."/>
        </authorList>
    </citation>
    <scope>NUCLEOTIDE SEQUENCE [LARGE SCALE GENOMIC DNA]</scope>
    <source>
        <strain evidence="26">cv. Huhao1</strain>
        <tissue evidence="25">Leaf</tissue>
    </source>
</reference>
<dbReference type="FunFam" id="3.80.10.10:FF:000288">
    <property type="entry name" value="LRR receptor-like serine/threonine-protein kinase EFR"/>
    <property type="match status" value="1"/>
</dbReference>
<comment type="catalytic activity">
    <reaction evidence="21">
        <text>L-seryl-[protein] + ATP = O-phospho-L-seryl-[protein] + ADP + H(+)</text>
        <dbReference type="Rhea" id="RHEA:17989"/>
        <dbReference type="Rhea" id="RHEA-COMP:9863"/>
        <dbReference type="Rhea" id="RHEA-COMP:11604"/>
        <dbReference type="ChEBI" id="CHEBI:15378"/>
        <dbReference type="ChEBI" id="CHEBI:29999"/>
        <dbReference type="ChEBI" id="CHEBI:30616"/>
        <dbReference type="ChEBI" id="CHEBI:83421"/>
        <dbReference type="ChEBI" id="CHEBI:456216"/>
        <dbReference type="EC" id="2.7.11.1"/>
    </reaction>
</comment>
<evidence type="ECO:0000256" key="6">
    <source>
        <dbReference type="ARBA" id="ARBA00022527"/>
    </source>
</evidence>
<keyword evidence="26" id="KW-1185">Reference proteome</keyword>
<dbReference type="SMART" id="SM00365">
    <property type="entry name" value="LRR_SD22"/>
    <property type="match status" value="2"/>
</dbReference>
<evidence type="ECO:0000256" key="8">
    <source>
        <dbReference type="ARBA" id="ARBA00022614"/>
    </source>
</evidence>
<dbReference type="SMART" id="SM00220">
    <property type="entry name" value="S_TKc"/>
    <property type="match status" value="1"/>
</dbReference>
<evidence type="ECO:0000256" key="12">
    <source>
        <dbReference type="ARBA" id="ARBA00022737"/>
    </source>
</evidence>
<dbReference type="FunFam" id="3.30.200.20:FF:000432">
    <property type="entry name" value="LRR receptor-like serine/threonine-protein kinase EFR"/>
    <property type="match status" value="1"/>
</dbReference>
<dbReference type="GO" id="GO:0006952">
    <property type="term" value="P:defense response"/>
    <property type="evidence" value="ECO:0007669"/>
    <property type="project" value="UniProtKB-ARBA"/>
</dbReference>
<dbReference type="PANTHER" id="PTHR27008:SF596">
    <property type="entry name" value="OS02G0215500 PROTEIN"/>
    <property type="match status" value="1"/>
</dbReference>
<evidence type="ECO:0000256" key="7">
    <source>
        <dbReference type="ARBA" id="ARBA00022553"/>
    </source>
</evidence>
<keyword evidence="7" id="KW-0597">Phosphoprotein</keyword>
<keyword evidence="14" id="KW-0418">Kinase</keyword>
<dbReference type="InterPro" id="IPR003591">
    <property type="entry name" value="Leu-rich_rpt_typical-subtyp"/>
</dbReference>
<keyword evidence="18" id="KW-0675">Receptor</keyword>
<dbReference type="GO" id="GO:0051707">
    <property type="term" value="P:response to other organism"/>
    <property type="evidence" value="ECO:0007669"/>
    <property type="project" value="UniProtKB-ARBA"/>
</dbReference>
<dbReference type="InterPro" id="IPR055414">
    <property type="entry name" value="LRR_R13L4/SHOC2-like"/>
</dbReference>
<dbReference type="InterPro" id="IPR051809">
    <property type="entry name" value="Plant_receptor-like_S/T_kinase"/>
</dbReference>
<dbReference type="FunFam" id="3.80.10.10:FF:000383">
    <property type="entry name" value="Leucine-rich repeat receptor protein kinase EMS1"/>
    <property type="match status" value="2"/>
</dbReference>
<dbReference type="Gene3D" id="3.80.10.10">
    <property type="entry name" value="Ribonuclease Inhibitor"/>
    <property type="match status" value="3"/>
</dbReference>
<evidence type="ECO:0000256" key="13">
    <source>
        <dbReference type="ARBA" id="ARBA00022741"/>
    </source>
</evidence>
<accession>A0A2U1L8I3</accession>
<keyword evidence="11" id="KW-0732">Signal</keyword>
<evidence type="ECO:0000256" key="19">
    <source>
        <dbReference type="ARBA" id="ARBA00023180"/>
    </source>
</evidence>
<evidence type="ECO:0000256" key="2">
    <source>
        <dbReference type="ARBA" id="ARBA00004479"/>
    </source>
</evidence>
<comment type="catalytic activity">
    <reaction evidence="20">
        <text>L-threonyl-[protein] + ATP = O-phospho-L-threonyl-[protein] + ADP + H(+)</text>
        <dbReference type="Rhea" id="RHEA:46608"/>
        <dbReference type="Rhea" id="RHEA-COMP:11060"/>
        <dbReference type="Rhea" id="RHEA-COMP:11605"/>
        <dbReference type="ChEBI" id="CHEBI:15378"/>
        <dbReference type="ChEBI" id="CHEBI:30013"/>
        <dbReference type="ChEBI" id="CHEBI:30616"/>
        <dbReference type="ChEBI" id="CHEBI:61977"/>
        <dbReference type="ChEBI" id="CHEBI:456216"/>
        <dbReference type="EC" id="2.7.11.1"/>
    </reaction>
</comment>
<dbReference type="Pfam" id="PF13855">
    <property type="entry name" value="LRR_8"/>
    <property type="match status" value="2"/>
</dbReference>
<evidence type="ECO:0000256" key="21">
    <source>
        <dbReference type="ARBA" id="ARBA00048679"/>
    </source>
</evidence>
<dbReference type="EMBL" id="PKPP01010830">
    <property type="protein sequence ID" value="PWA45307.1"/>
    <property type="molecule type" value="Genomic_DNA"/>
</dbReference>
<dbReference type="PROSITE" id="PS00108">
    <property type="entry name" value="PROTEIN_KINASE_ST"/>
    <property type="match status" value="1"/>
</dbReference>
<feature type="transmembrane region" description="Helical" evidence="23">
    <location>
        <begin position="695"/>
        <end position="719"/>
    </location>
</feature>
<feature type="binding site" evidence="22">
    <location>
        <position position="781"/>
    </location>
    <ligand>
        <name>ATP</name>
        <dbReference type="ChEBI" id="CHEBI:30616"/>
    </ligand>
</feature>
<dbReference type="GO" id="GO:0005524">
    <property type="term" value="F:ATP binding"/>
    <property type="evidence" value="ECO:0007669"/>
    <property type="project" value="UniProtKB-UniRule"/>
</dbReference>
<dbReference type="PANTHER" id="PTHR27008">
    <property type="entry name" value="OS04G0122200 PROTEIN"/>
    <property type="match status" value="1"/>
</dbReference>
<evidence type="ECO:0000256" key="14">
    <source>
        <dbReference type="ARBA" id="ARBA00022777"/>
    </source>
</evidence>
<keyword evidence="9" id="KW-0808">Transferase</keyword>
<dbReference type="STRING" id="35608.A0A2U1L8I3"/>
<evidence type="ECO:0000256" key="23">
    <source>
        <dbReference type="SAM" id="Phobius"/>
    </source>
</evidence>
<evidence type="ECO:0000256" key="4">
    <source>
        <dbReference type="ARBA" id="ARBA00012513"/>
    </source>
</evidence>
<dbReference type="Proteomes" id="UP000245207">
    <property type="component" value="Unassembled WGS sequence"/>
</dbReference>
<keyword evidence="17 23" id="KW-0472">Membrane</keyword>
<name>A0A2U1L8I3_ARTAN</name>
<protein>
    <recommendedName>
        <fullName evidence="4">non-specific serine/threonine protein kinase</fullName>
        <ecNumber evidence="4">2.7.11.1</ecNumber>
    </recommendedName>
</protein>
<keyword evidence="8" id="KW-0433">Leucine-rich repeat</keyword>
<evidence type="ECO:0000259" key="24">
    <source>
        <dbReference type="PROSITE" id="PS50011"/>
    </source>
</evidence>
<keyword evidence="10 23" id="KW-0812">Transmembrane</keyword>
<sequence>MKSPQAIILSKFPKMKSPQAIIHLSSSSLISFLFYGLAITCLTSATVSASYDGNETDYHALLSFKSKITHDPYNVLTSWNHSFHFCDWSGISCGKRHKRVTAVELSSKGLEGSLSPHVGNLSFLRLLSLWNNNFQGTIPHELGHLSRLRRLGLHQNKFSGVIPTNLSGCSNLEDLFLNLNELTGSIPKEMSLLLKLTRLVIYVNKLTGGIPPFLGNITSMEVFAVEGNPLGGSIPDTLGHWKSLTSFYSGECNLYGSIPPSIFNLSLLVNLSLAGNHLTGSLPSQIGNQLPNLELLQLRDNELTGVLPPSLSNCSKLWFLEMSDNNFSGKLTIDFSKLRDIYEIRLQNNNFHGRGEADDLRFVDSLKNCTRLLQLILTNCNLIGVLPVSIGNLSHQLSSLYLGHNQLFGSLPSSIGNLSNQLSFLSLGDNQLFGSLPSSIGSLVGLTTLDLGINLFKGKIPSTIGKLQNLQYLCLSSNQFSGPIPETIRNLSLLTKLFLYSNKLEGHIPSSLGNLKNLIGLNLEDNRLTGKIPKQLLQLPSLTNFLALSYNNLSGSIPSEIKDLKMLSELYLSYNNLSGNITSSLGECTSLTWLDLSGNKFQGVIPSSFSSLGGLGVLDISENNLSGRIPQFFGKWKSLEFLNLSFNDFEGEVPVEGVFANASLFSVLGNDKLCGGLVTLGLPKCKETGSKKKRFPFFIFVMVSAPTLLIVLCCVYLLCKKKRNSQQSQSSRSERFMKVSYGQLLKATDGFSGANLIGQGGFSSVYRGILNSDDDKSVAIKVLHLQNRGARKSFVAECEAWRNIRHRNLLNIITSCSSTDFQGNDFKALVYEFMPNGSVHDWLHSSAYTSKLNLLQRIHILRDVATALDYLHNRCQTTIVHGDLKPSNILLDDDMVAHVGDFGLARLLGTDLNQNSSSGVKGTIGYAPPEYGIGSEMTSCGDVYSFGILLLEVMTGKRPTHDMFKEGLSLHKFANMALPDHVIDVIDDDAIVLQSTEANAKKVEECLVATIKIGVSCSVDSPPQRMKIEIVVNELQRILDVLQNI</sequence>
<evidence type="ECO:0000313" key="26">
    <source>
        <dbReference type="Proteomes" id="UP000245207"/>
    </source>
</evidence>
<dbReference type="EC" id="2.7.11.1" evidence="4"/>
<dbReference type="Pfam" id="PF07714">
    <property type="entry name" value="PK_Tyr_Ser-Thr"/>
    <property type="match status" value="1"/>
</dbReference>
<dbReference type="SMART" id="SM00369">
    <property type="entry name" value="LRR_TYP"/>
    <property type="match status" value="10"/>
</dbReference>
<dbReference type="Pfam" id="PF00560">
    <property type="entry name" value="LRR_1"/>
    <property type="match status" value="3"/>
</dbReference>
<keyword evidence="16 23" id="KW-1133">Transmembrane helix</keyword>
<dbReference type="InterPro" id="IPR001611">
    <property type="entry name" value="Leu-rich_rpt"/>
</dbReference>
<feature type="transmembrane region" description="Helical" evidence="23">
    <location>
        <begin position="20"/>
        <end position="38"/>
    </location>
</feature>
<dbReference type="InterPro" id="IPR001245">
    <property type="entry name" value="Ser-Thr/Tyr_kinase_cat_dom"/>
</dbReference>
<gene>
    <name evidence="25" type="ORF">CTI12_AA366350</name>
</gene>
<dbReference type="AlphaFoldDB" id="A0A2U1L8I3"/>
<keyword evidence="19" id="KW-0325">Glycoprotein</keyword>
<dbReference type="Gene3D" id="3.30.200.20">
    <property type="entry name" value="Phosphorylase Kinase, domain 1"/>
    <property type="match status" value="1"/>
</dbReference>
<evidence type="ECO:0000256" key="15">
    <source>
        <dbReference type="ARBA" id="ARBA00022840"/>
    </source>
</evidence>
<comment type="caution">
    <text evidence="25">The sequence shown here is derived from an EMBL/GenBank/DDBJ whole genome shotgun (WGS) entry which is preliminary data.</text>
</comment>
<keyword evidence="12" id="KW-0677">Repeat</keyword>
<evidence type="ECO:0000256" key="5">
    <source>
        <dbReference type="ARBA" id="ARBA00022475"/>
    </source>
</evidence>
<keyword evidence="6" id="KW-0723">Serine/threonine-protein kinase</keyword>
<dbReference type="InterPro" id="IPR032675">
    <property type="entry name" value="LRR_dom_sf"/>
</dbReference>
<evidence type="ECO:0000256" key="1">
    <source>
        <dbReference type="ARBA" id="ARBA00004162"/>
    </source>
</evidence>
<evidence type="ECO:0000256" key="17">
    <source>
        <dbReference type="ARBA" id="ARBA00023136"/>
    </source>
</evidence>
<dbReference type="OrthoDB" id="676979at2759"/>
<proteinExistence type="inferred from homology"/>
<comment type="similarity">
    <text evidence="3">Belongs to the protein kinase superfamily. Ser/Thr protein kinase family.</text>
</comment>
<dbReference type="SUPFAM" id="SSF56112">
    <property type="entry name" value="Protein kinase-like (PK-like)"/>
    <property type="match status" value="1"/>
</dbReference>
<dbReference type="Pfam" id="PF08263">
    <property type="entry name" value="LRRNT_2"/>
    <property type="match status" value="1"/>
</dbReference>
<dbReference type="InterPro" id="IPR013210">
    <property type="entry name" value="LRR_N_plant-typ"/>
</dbReference>
<evidence type="ECO:0000256" key="20">
    <source>
        <dbReference type="ARBA" id="ARBA00047899"/>
    </source>
</evidence>
<dbReference type="PROSITE" id="PS50011">
    <property type="entry name" value="PROTEIN_KINASE_DOM"/>
    <property type="match status" value="1"/>
</dbReference>
<keyword evidence="15 22" id="KW-0067">ATP-binding</keyword>
<evidence type="ECO:0000256" key="3">
    <source>
        <dbReference type="ARBA" id="ARBA00008684"/>
    </source>
</evidence>
<keyword evidence="5" id="KW-1003">Cell membrane</keyword>
<comment type="subcellular location">
    <subcellularLocation>
        <location evidence="1">Cell membrane</location>
        <topology evidence="1">Single-pass membrane protein</topology>
    </subcellularLocation>
    <subcellularLocation>
        <location evidence="2">Membrane</location>
        <topology evidence="2">Single-pass type I membrane protein</topology>
    </subcellularLocation>
</comment>
<dbReference type="InterPro" id="IPR000719">
    <property type="entry name" value="Prot_kinase_dom"/>
</dbReference>
<evidence type="ECO:0000256" key="18">
    <source>
        <dbReference type="ARBA" id="ARBA00023170"/>
    </source>
</evidence>
<evidence type="ECO:0000256" key="9">
    <source>
        <dbReference type="ARBA" id="ARBA00022679"/>
    </source>
</evidence>
<evidence type="ECO:0000256" key="10">
    <source>
        <dbReference type="ARBA" id="ARBA00022692"/>
    </source>
</evidence>
<dbReference type="InterPro" id="IPR017441">
    <property type="entry name" value="Protein_kinase_ATP_BS"/>
</dbReference>
<evidence type="ECO:0000313" key="25">
    <source>
        <dbReference type="EMBL" id="PWA45307.1"/>
    </source>
</evidence>
<dbReference type="InterPro" id="IPR008271">
    <property type="entry name" value="Ser/Thr_kinase_AS"/>
</dbReference>
<evidence type="ECO:0000256" key="16">
    <source>
        <dbReference type="ARBA" id="ARBA00022989"/>
    </source>
</evidence>
<dbReference type="GO" id="GO:0005886">
    <property type="term" value="C:plasma membrane"/>
    <property type="evidence" value="ECO:0007669"/>
    <property type="project" value="UniProtKB-SubCell"/>
</dbReference>
<organism evidence="25 26">
    <name type="scientific">Artemisia annua</name>
    <name type="common">Sweet wormwood</name>
    <dbReference type="NCBI Taxonomy" id="35608"/>
    <lineage>
        <taxon>Eukaryota</taxon>
        <taxon>Viridiplantae</taxon>
        <taxon>Streptophyta</taxon>
        <taxon>Embryophyta</taxon>
        <taxon>Tracheophyta</taxon>
        <taxon>Spermatophyta</taxon>
        <taxon>Magnoliopsida</taxon>
        <taxon>eudicotyledons</taxon>
        <taxon>Gunneridae</taxon>
        <taxon>Pentapetalae</taxon>
        <taxon>asterids</taxon>
        <taxon>campanulids</taxon>
        <taxon>Asterales</taxon>
        <taxon>Asteraceae</taxon>
        <taxon>Asteroideae</taxon>
        <taxon>Anthemideae</taxon>
        <taxon>Artemisiinae</taxon>
        <taxon>Artemisia</taxon>
    </lineage>
</organism>
<evidence type="ECO:0000256" key="11">
    <source>
        <dbReference type="ARBA" id="ARBA00022729"/>
    </source>
</evidence>
<dbReference type="FunFam" id="3.80.10.10:FF:000565">
    <property type="entry name" value="Leucine-rich repeat receptor-like kinase protein FLORAL ORGAN NUMBER1"/>
    <property type="match status" value="1"/>
</dbReference>
<keyword evidence="13 22" id="KW-0547">Nucleotide-binding</keyword>
<feature type="domain" description="Protein kinase" evidence="24">
    <location>
        <begin position="751"/>
        <end position="1045"/>
    </location>
</feature>
<dbReference type="Gene3D" id="1.10.510.10">
    <property type="entry name" value="Transferase(Phosphotransferase) domain 1"/>
    <property type="match status" value="1"/>
</dbReference>
<dbReference type="FunFam" id="1.10.510.10:FF:000358">
    <property type="entry name" value="Putative leucine-rich repeat receptor-like serine/threonine-protein kinase"/>
    <property type="match status" value="1"/>
</dbReference>
<dbReference type="Pfam" id="PF23598">
    <property type="entry name" value="LRR_14"/>
    <property type="match status" value="1"/>
</dbReference>
<dbReference type="SUPFAM" id="SSF52058">
    <property type="entry name" value="L domain-like"/>
    <property type="match status" value="2"/>
</dbReference>